<dbReference type="CDD" id="cd00093">
    <property type="entry name" value="HTH_XRE"/>
    <property type="match status" value="1"/>
</dbReference>
<feature type="domain" description="HTH cro/C1-type" evidence="2">
    <location>
        <begin position="23"/>
        <end position="78"/>
    </location>
</feature>
<dbReference type="InterPro" id="IPR010982">
    <property type="entry name" value="Lambda_DNA-bd_dom_sf"/>
</dbReference>
<dbReference type="PROSITE" id="PS50943">
    <property type="entry name" value="HTH_CROC1"/>
    <property type="match status" value="1"/>
</dbReference>
<name>A0A0K1EBP6_CHOCO</name>
<accession>A0A0K1EBP6</accession>
<gene>
    <name evidence="3" type="ORF">CMC5_024170</name>
</gene>
<dbReference type="SMART" id="SM00530">
    <property type="entry name" value="HTH_XRE"/>
    <property type="match status" value="1"/>
</dbReference>
<dbReference type="InterPro" id="IPR001387">
    <property type="entry name" value="Cro/C1-type_HTH"/>
</dbReference>
<evidence type="ECO:0000259" key="2">
    <source>
        <dbReference type="PROSITE" id="PS50943"/>
    </source>
</evidence>
<dbReference type="SUPFAM" id="SSF47413">
    <property type="entry name" value="lambda repressor-like DNA-binding domains"/>
    <property type="match status" value="1"/>
</dbReference>
<evidence type="ECO:0000313" key="3">
    <source>
        <dbReference type="EMBL" id="AKT38274.1"/>
    </source>
</evidence>
<dbReference type="GO" id="GO:0003677">
    <property type="term" value="F:DNA binding"/>
    <property type="evidence" value="ECO:0007669"/>
    <property type="project" value="InterPro"/>
</dbReference>
<dbReference type="Gene3D" id="1.10.260.40">
    <property type="entry name" value="lambda repressor-like DNA-binding domains"/>
    <property type="match status" value="1"/>
</dbReference>
<dbReference type="STRING" id="52.CMC5_024170"/>
<reference evidence="3 4" key="1">
    <citation type="submission" date="2015-07" db="EMBL/GenBank/DDBJ databases">
        <title>Genome analysis of myxobacterium Chondromyces crocatus Cm c5 reveals a high potential for natural compound synthesis and the genetic basis for the loss of fruiting body formation.</title>
        <authorList>
            <person name="Zaburannyi N."/>
            <person name="Bunk B."/>
            <person name="Maier J."/>
            <person name="Overmann J."/>
            <person name="Mueller R."/>
        </authorList>
    </citation>
    <scope>NUCLEOTIDE SEQUENCE [LARGE SCALE GENOMIC DNA]</scope>
    <source>
        <strain evidence="3 4">Cm c5</strain>
    </source>
</reference>
<proteinExistence type="predicted"/>
<dbReference type="Pfam" id="PF01381">
    <property type="entry name" value="HTH_3"/>
    <property type="match status" value="1"/>
</dbReference>
<sequence length="167" mass="18596">MAKHTQDAASRDPKSLDSLADRLLHALELRNMTRLALEEEARLARGYASRILKGERLKLSPELMRRIADALRINYEWLATGRGNLDDPSSVPPPPSLSGTATQRSRALALEAALAYHQHKWSMPTVAAARAMVTLPDAEELQPPQWAEMLDEIEAALGRIQLKRRTA</sequence>
<dbReference type="AlphaFoldDB" id="A0A0K1EBP6"/>
<evidence type="ECO:0000256" key="1">
    <source>
        <dbReference type="SAM" id="MobiDB-lite"/>
    </source>
</evidence>
<dbReference type="Proteomes" id="UP000067626">
    <property type="component" value="Chromosome"/>
</dbReference>
<evidence type="ECO:0000313" key="4">
    <source>
        <dbReference type="Proteomes" id="UP000067626"/>
    </source>
</evidence>
<feature type="region of interest" description="Disordered" evidence="1">
    <location>
        <begin position="83"/>
        <end position="103"/>
    </location>
</feature>
<keyword evidence="4" id="KW-1185">Reference proteome</keyword>
<dbReference type="KEGG" id="ccro:CMC5_024170"/>
<protein>
    <recommendedName>
        <fullName evidence="2">HTH cro/C1-type domain-containing protein</fullName>
    </recommendedName>
</protein>
<organism evidence="3 4">
    <name type="scientific">Chondromyces crocatus</name>
    <dbReference type="NCBI Taxonomy" id="52"/>
    <lineage>
        <taxon>Bacteria</taxon>
        <taxon>Pseudomonadati</taxon>
        <taxon>Myxococcota</taxon>
        <taxon>Polyangia</taxon>
        <taxon>Polyangiales</taxon>
        <taxon>Polyangiaceae</taxon>
        <taxon>Chondromyces</taxon>
    </lineage>
</organism>
<dbReference type="EMBL" id="CP012159">
    <property type="protein sequence ID" value="AKT38274.1"/>
    <property type="molecule type" value="Genomic_DNA"/>
</dbReference>